<dbReference type="AlphaFoldDB" id="A0A212L4W8"/>
<proteinExistence type="predicted"/>
<sequence>MGGAGIGRRLQPVEAIAALPEEQAQHLGLEVGIAEGLRGEVPEIEGRTAGLLVVAHRCRPFRIVPKAFRARRTGAGRGSIGLRPPRGAAGILKIWLIRPLQSKPVIVVKQGQPASDRRRRAPSRRRPGRHPPAGRSVTICFKPIFNSMS</sequence>
<accession>A0A212L4W8</accession>
<feature type="region of interest" description="Disordered" evidence="1">
    <location>
        <begin position="109"/>
        <end position="136"/>
    </location>
</feature>
<feature type="compositionally biased region" description="Basic residues" evidence="1">
    <location>
        <begin position="117"/>
        <end position="129"/>
    </location>
</feature>
<evidence type="ECO:0000313" key="2">
    <source>
        <dbReference type="EMBL" id="SCM72580.1"/>
    </source>
</evidence>
<gene>
    <name evidence="2" type="ORF">KL86PLE_100628</name>
</gene>
<name>A0A212L4W8_9HYPH</name>
<reference evidence="2" key="1">
    <citation type="submission" date="2016-08" db="EMBL/GenBank/DDBJ databases">
        <authorList>
            <person name="Seilhamer J.J."/>
        </authorList>
    </citation>
    <scope>NUCLEOTIDE SEQUENCE</scope>
    <source>
        <strain evidence="2">86</strain>
    </source>
</reference>
<dbReference type="EMBL" id="FMJD01000002">
    <property type="protein sequence ID" value="SCM72580.1"/>
    <property type="molecule type" value="Genomic_DNA"/>
</dbReference>
<protein>
    <submittedName>
        <fullName evidence="2">Uncharacterized protein</fullName>
    </submittedName>
</protein>
<evidence type="ECO:0000256" key="1">
    <source>
        <dbReference type="SAM" id="MobiDB-lite"/>
    </source>
</evidence>
<organism evidence="2">
    <name type="scientific">uncultured Pleomorphomonas sp</name>
    <dbReference type="NCBI Taxonomy" id="442121"/>
    <lineage>
        <taxon>Bacteria</taxon>
        <taxon>Pseudomonadati</taxon>
        <taxon>Pseudomonadota</taxon>
        <taxon>Alphaproteobacteria</taxon>
        <taxon>Hyphomicrobiales</taxon>
        <taxon>Pleomorphomonadaceae</taxon>
        <taxon>Pleomorphomonas</taxon>
        <taxon>environmental samples</taxon>
    </lineage>
</organism>